<evidence type="ECO:0000313" key="3">
    <source>
        <dbReference type="Proteomes" id="UP000268696"/>
    </source>
</evidence>
<dbReference type="InterPro" id="IPR052172">
    <property type="entry name" value="UxaA_altronate/galactarate_dh"/>
</dbReference>
<sequence length="69" mass="7148">MDAPGHEPMGATGQNASGANLVAFTTCRGSCFVARPAPSIKLTTSAKMYSLMKNDMTSTAVMSGMEGYP</sequence>
<gene>
    <name evidence="2" type="ORF">C4K03_3062</name>
</gene>
<dbReference type="Pfam" id="PF20629">
    <property type="entry name" value="GD_AH_C"/>
    <property type="match status" value="1"/>
</dbReference>
<name>A0A3G7U795_9PSED</name>
<evidence type="ECO:0000259" key="1">
    <source>
        <dbReference type="Pfam" id="PF20629"/>
    </source>
</evidence>
<dbReference type="GO" id="GO:0019698">
    <property type="term" value="P:D-galacturonate catabolic process"/>
    <property type="evidence" value="ECO:0007669"/>
    <property type="project" value="TreeGrafter"/>
</dbReference>
<organism evidence="2 3">
    <name type="scientific">Pseudomonas synxantha</name>
    <dbReference type="NCBI Taxonomy" id="47883"/>
    <lineage>
        <taxon>Bacteria</taxon>
        <taxon>Pseudomonadati</taxon>
        <taxon>Pseudomonadota</taxon>
        <taxon>Gammaproteobacteria</taxon>
        <taxon>Pseudomonadales</taxon>
        <taxon>Pseudomonadaceae</taxon>
        <taxon>Pseudomonas</taxon>
    </lineage>
</organism>
<dbReference type="InterPro" id="IPR048332">
    <property type="entry name" value="GD_AH_C"/>
</dbReference>
<dbReference type="EMBL" id="CP027754">
    <property type="protein sequence ID" value="AZE55217.1"/>
    <property type="molecule type" value="Genomic_DNA"/>
</dbReference>
<keyword evidence="2" id="KW-0378">Hydrolase</keyword>
<accession>A0A3G7U795</accession>
<evidence type="ECO:0000313" key="2">
    <source>
        <dbReference type="EMBL" id="AZE55217.1"/>
    </source>
</evidence>
<dbReference type="EC" id="4.2.1.7" evidence="2"/>
<dbReference type="AlphaFoldDB" id="A0A3G7U795"/>
<dbReference type="PANTHER" id="PTHR30536">
    <property type="entry name" value="ALTRONATE/GALACTARATE DEHYDRATASE"/>
    <property type="match status" value="1"/>
</dbReference>
<dbReference type="GO" id="GO:0008789">
    <property type="term" value="F:altronate dehydratase activity"/>
    <property type="evidence" value="ECO:0007669"/>
    <property type="project" value="UniProtKB-EC"/>
</dbReference>
<proteinExistence type="predicted"/>
<reference evidence="2 3" key="1">
    <citation type="submission" date="2018-03" db="EMBL/GenBank/DDBJ databases">
        <title>Diversity of phytobeneficial traits revealed by whole-genome analysis of worldwide-isolated phenazine-producing Pseudomonas spp.</title>
        <authorList>
            <person name="Biessy A."/>
            <person name="Novinscak A."/>
            <person name="Blom J."/>
            <person name="Leger G."/>
            <person name="Thomashow L.S."/>
            <person name="Cazorla F.M."/>
            <person name="Josic D."/>
            <person name="Filion M."/>
        </authorList>
    </citation>
    <scope>NUCLEOTIDE SEQUENCE [LARGE SCALE GENOMIC DNA]</scope>
    <source>
        <strain evidence="2 3">30B</strain>
    </source>
</reference>
<protein>
    <submittedName>
        <fullName evidence="2">Altronate hydrolase</fullName>
        <ecNumber evidence="2">4.2.1.7</ecNumber>
    </submittedName>
</protein>
<dbReference type="PANTHER" id="PTHR30536:SF5">
    <property type="entry name" value="ALTRONATE DEHYDRATASE"/>
    <property type="match status" value="1"/>
</dbReference>
<keyword evidence="2" id="KW-0456">Lyase</keyword>
<dbReference type="Proteomes" id="UP000268696">
    <property type="component" value="Chromosome"/>
</dbReference>
<dbReference type="GO" id="GO:0016787">
    <property type="term" value="F:hydrolase activity"/>
    <property type="evidence" value="ECO:0007669"/>
    <property type="project" value="UniProtKB-KW"/>
</dbReference>
<feature type="domain" description="D-galactarate/Altronate dehydratase C-terminal" evidence="1">
    <location>
        <begin position="1"/>
        <end position="56"/>
    </location>
</feature>